<name>A0A165FXW3_XYLHT</name>
<dbReference type="SUPFAM" id="SSF48425">
    <property type="entry name" value="Sec7 domain"/>
    <property type="match status" value="1"/>
</dbReference>
<feature type="compositionally biased region" description="Polar residues" evidence="1">
    <location>
        <begin position="43"/>
        <end position="66"/>
    </location>
</feature>
<dbReference type="PROSITE" id="PS50190">
    <property type="entry name" value="SEC7"/>
    <property type="match status" value="1"/>
</dbReference>
<dbReference type="GO" id="GO:0005085">
    <property type="term" value="F:guanyl-nucleotide exchange factor activity"/>
    <property type="evidence" value="ECO:0007669"/>
    <property type="project" value="InterPro"/>
</dbReference>
<dbReference type="STRING" id="1328760.A0A165FXW3"/>
<dbReference type="EMBL" id="KV407460">
    <property type="protein sequence ID" value="KZF21516.1"/>
    <property type="molecule type" value="Genomic_DNA"/>
</dbReference>
<dbReference type="PANTHER" id="PTHR10663">
    <property type="entry name" value="GUANYL-NUCLEOTIDE EXCHANGE FACTOR"/>
    <property type="match status" value="1"/>
</dbReference>
<feature type="compositionally biased region" description="Low complexity" evidence="1">
    <location>
        <begin position="270"/>
        <end position="282"/>
    </location>
</feature>
<dbReference type="PROSITE" id="PS50003">
    <property type="entry name" value="PH_DOMAIN"/>
    <property type="match status" value="1"/>
</dbReference>
<feature type="compositionally biased region" description="Pro residues" evidence="1">
    <location>
        <begin position="296"/>
        <end position="306"/>
    </location>
</feature>
<evidence type="ECO:0000259" key="2">
    <source>
        <dbReference type="PROSITE" id="PS50003"/>
    </source>
</evidence>
<dbReference type="GO" id="GO:0032012">
    <property type="term" value="P:regulation of ARF protein signal transduction"/>
    <property type="evidence" value="ECO:0007669"/>
    <property type="project" value="InterPro"/>
</dbReference>
<reference evidence="4 5" key="1">
    <citation type="journal article" date="2016" name="Fungal Biol.">
        <title>The genome of Xylona heveae provides a window into fungal endophytism.</title>
        <authorList>
            <person name="Gazis R."/>
            <person name="Kuo A."/>
            <person name="Riley R."/>
            <person name="LaButti K."/>
            <person name="Lipzen A."/>
            <person name="Lin J."/>
            <person name="Amirebrahimi M."/>
            <person name="Hesse C.N."/>
            <person name="Spatafora J.W."/>
            <person name="Henrissat B."/>
            <person name="Hainaut M."/>
            <person name="Grigoriev I.V."/>
            <person name="Hibbett D.S."/>
        </authorList>
    </citation>
    <scope>NUCLEOTIDE SEQUENCE [LARGE SCALE GENOMIC DNA]</scope>
    <source>
        <strain evidence="4 5">TC161</strain>
    </source>
</reference>
<dbReference type="GeneID" id="28894462"/>
<dbReference type="InterPro" id="IPR023394">
    <property type="entry name" value="Sec7_C_sf"/>
</dbReference>
<feature type="compositionally biased region" description="Low complexity" evidence="1">
    <location>
        <begin position="138"/>
        <end position="148"/>
    </location>
</feature>
<dbReference type="Pfam" id="PF00169">
    <property type="entry name" value="PH"/>
    <property type="match status" value="1"/>
</dbReference>
<feature type="compositionally biased region" description="Low complexity" evidence="1">
    <location>
        <begin position="433"/>
        <end position="444"/>
    </location>
</feature>
<feature type="compositionally biased region" description="Polar residues" evidence="1">
    <location>
        <begin position="1457"/>
        <end position="1466"/>
    </location>
</feature>
<dbReference type="PANTHER" id="PTHR10663:SF405">
    <property type="entry name" value="ARF GUANINE NUCLEOTIDE EXCHANGE FACTOR SYT1"/>
    <property type="match status" value="1"/>
</dbReference>
<dbReference type="SMART" id="SM00233">
    <property type="entry name" value="PH"/>
    <property type="match status" value="1"/>
</dbReference>
<evidence type="ECO:0000259" key="3">
    <source>
        <dbReference type="PROSITE" id="PS50190"/>
    </source>
</evidence>
<dbReference type="InParanoid" id="A0A165FXW3"/>
<gene>
    <name evidence="4" type="ORF">L228DRAFT_155020</name>
</gene>
<feature type="region of interest" description="Disordered" evidence="1">
    <location>
        <begin position="1400"/>
        <end position="1466"/>
    </location>
</feature>
<dbReference type="InterPro" id="IPR035999">
    <property type="entry name" value="Sec7_dom_sf"/>
</dbReference>
<feature type="compositionally biased region" description="Basic and acidic residues" evidence="1">
    <location>
        <begin position="1102"/>
        <end position="1115"/>
    </location>
</feature>
<organism evidence="4 5">
    <name type="scientific">Xylona heveae (strain CBS 132557 / TC161)</name>
    <dbReference type="NCBI Taxonomy" id="1328760"/>
    <lineage>
        <taxon>Eukaryota</taxon>
        <taxon>Fungi</taxon>
        <taxon>Dikarya</taxon>
        <taxon>Ascomycota</taxon>
        <taxon>Pezizomycotina</taxon>
        <taxon>Xylonomycetes</taxon>
        <taxon>Xylonales</taxon>
        <taxon>Xylonaceae</taxon>
        <taxon>Xylona</taxon>
    </lineage>
</organism>
<keyword evidence="5" id="KW-1185">Reference proteome</keyword>
<feature type="domain" description="SEC7" evidence="3">
    <location>
        <begin position="488"/>
        <end position="647"/>
    </location>
</feature>
<feature type="compositionally biased region" description="Polar residues" evidence="1">
    <location>
        <begin position="206"/>
        <end position="218"/>
    </location>
</feature>
<feature type="compositionally biased region" description="Polar residues" evidence="1">
    <location>
        <begin position="1143"/>
        <end position="1158"/>
    </location>
</feature>
<accession>A0A165FXW3</accession>
<dbReference type="SMART" id="SM00222">
    <property type="entry name" value="Sec7"/>
    <property type="match status" value="1"/>
</dbReference>
<sequence>MLMSSWIMPLKGLRIHRSTEDVRHQSGVETSHQDPRHSEQLPRQRSQTPPVSSSLEHGGDTPSTDVLSPALSGSEDVTRPSSGAPPSPPIQEQSSKHKRFSMLKLRYASDPQLSQRAKEHAAAAAAAGPVPPVPDVPSTPAIITTAPTMDQNVAPPKRKTKLKVPGFPRRLGDARPPASPRHRFSFAEPRGKREGVALAPPRDSTTDGPSTSAINLRQPQHRDSTTLPQGPPPPAYGDESNSSLALPISRLSDSSRSDTSSGDHVAYASTTTTTHTVSTTTTFFRLPRRKKHRPLFPLPVKLPPPSSSASPNRSPRLSSSSRVSDSNHRSATPISPPSSVFHPSFEESRSPNSRGSPLASPSQSALAASSSGGFFARAPPLLRQDSKASTRSVRSSPGGPPSSKPSFRERSSTVGSLGHGDSDSFLPTPPGPSSGRTSTSTTGRGSFGALFSFTRVRENSDGHLPRVGSFSGLGPSGTATPKSNSFSLARNPLPIPEREQDDTPAKYLSRLTEAVSRSVVASVCSKSGDEFSQAVLRSYMRSFSFFEDPLDMAIRKLLMEVELPKETQQIDRVLQGFADRYHECNPGVYASPDQAYFIAFSILILHTDIFNKNNKHKMQKSDYLKNTRGEGIADDILECFYDNISYTPFIHVEDDLDVNGERIIPQRPRKALFKTASELSFQKTSREPVDPYALILDNKLGILRPTLKDVMQLEDPYSYLGTAQSLDLANIHRSFFRSGVLQIMSARSRPEAFMSPNTITNPEEAHPGVVDIKVTKVGILWRKDIKKKKARSPWQEWGAILTGSQLYFFRNTAWVKNLIHQHDAHHKQGHSTTPVVFRPPLEHFKPDASMSTDDAVALLDSSYKKHKHAFVFVRHGGFEETFLADTENEMNDWLCKLNYAAAFRTAGVRMRGFVGGHSEMQRNRTVRNVDSTGSTQSIQTPTGEVTVTSGKIDTPLAQQILAARRQIMTQKIKEMDEKLGHICTQLEAQLRNARHLQILAPIQSKTRDQVILSAGRMSAKLKWLRMEIWRLKCHREILYMDLDEERRTLSGMQTRNQLVAHSDLAASALPATLAHVGEEVKPIDGPLSPASKTSASIASPKDSFHSVDEEFETRSNRSQNARTENVAEPATMPRASIEGQAKFPSTISPSRQSLTHRPSISSAHSSHTFSSALEQNAQSPTPVPGRQDDGKDAPAETMVVGPEGTLSNTPGLGAADEKRPDDDGRTSISYDAESPESRSKVRRSLHRTLRDSHLPSHHRSRKGKDPVSGVGPSEDGAPSTEIEGLPRVSGSFTVHGKKASVITFGAEWQNVSPEERLRMRKQSKTDDMRLPSNKTLSDGSDAATLSVRRPSSVRTASTVTTQSAAPAENTFPLAAVDTRHSDAFSRKSHEAVSPRFLAVDFKPHDSPGAEVPTMTDEPQQVDKKILDPPPAELEQICHDPVEPQDEVQVAAEEPRIQSPQPQAVGA</sequence>
<evidence type="ECO:0000256" key="1">
    <source>
        <dbReference type="SAM" id="MobiDB-lite"/>
    </source>
</evidence>
<feature type="compositionally biased region" description="Basic and acidic residues" evidence="1">
    <location>
        <begin position="1215"/>
        <end position="1225"/>
    </location>
</feature>
<protein>
    <recommendedName>
        <fullName evidence="6">Protein transport protein sec73</fullName>
    </recommendedName>
</protein>
<dbReference type="InterPro" id="IPR011993">
    <property type="entry name" value="PH-like_dom_sf"/>
</dbReference>
<feature type="region of interest" description="Disordered" evidence="1">
    <location>
        <begin position="1308"/>
        <end position="1363"/>
    </location>
</feature>
<feature type="compositionally biased region" description="Low complexity" evidence="1">
    <location>
        <begin position="249"/>
        <end position="260"/>
    </location>
</feature>
<dbReference type="SUPFAM" id="SSF50729">
    <property type="entry name" value="PH domain-like"/>
    <property type="match status" value="1"/>
</dbReference>
<feature type="domain" description="PH" evidence="2">
    <location>
        <begin position="773"/>
        <end position="902"/>
    </location>
</feature>
<dbReference type="CDD" id="cd00171">
    <property type="entry name" value="Sec7"/>
    <property type="match status" value="1"/>
</dbReference>
<feature type="compositionally biased region" description="Basic and acidic residues" evidence="1">
    <location>
        <begin position="20"/>
        <end position="42"/>
    </location>
</feature>
<dbReference type="InterPro" id="IPR001849">
    <property type="entry name" value="PH_domain"/>
</dbReference>
<dbReference type="InterPro" id="IPR000904">
    <property type="entry name" value="Sec7_dom"/>
</dbReference>
<dbReference type="OMA" id="FVRHNAL"/>
<dbReference type="Proteomes" id="UP000076632">
    <property type="component" value="Unassembled WGS sequence"/>
</dbReference>
<feature type="region of interest" description="Disordered" evidence="1">
    <location>
        <begin position="1082"/>
        <end position="1293"/>
    </location>
</feature>
<feature type="compositionally biased region" description="Polar residues" evidence="1">
    <location>
        <begin position="1352"/>
        <end position="1363"/>
    </location>
</feature>
<evidence type="ECO:0000313" key="5">
    <source>
        <dbReference type="Proteomes" id="UP000076632"/>
    </source>
</evidence>
<feature type="region of interest" description="Disordered" evidence="1">
    <location>
        <begin position="466"/>
        <end position="502"/>
    </location>
</feature>
<feature type="compositionally biased region" description="Low complexity" evidence="1">
    <location>
        <begin position="1159"/>
        <end position="1172"/>
    </location>
</feature>
<feature type="region of interest" description="Disordered" evidence="1">
    <location>
        <begin position="20"/>
        <end position="445"/>
    </location>
</feature>
<feature type="compositionally biased region" description="Low complexity" evidence="1">
    <location>
        <begin position="307"/>
        <end position="324"/>
    </location>
</feature>
<dbReference type="Gene3D" id="2.30.29.30">
    <property type="entry name" value="Pleckstrin-homology domain (PH domain)/Phosphotyrosine-binding domain (PTB)"/>
    <property type="match status" value="1"/>
</dbReference>
<dbReference type="OrthoDB" id="430364at2759"/>
<dbReference type="FunFam" id="1.10.1000.11:FF:000002">
    <property type="entry name" value="Cytohesin 1"/>
    <property type="match status" value="1"/>
</dbReference>
<feature type="compositionally biased region" description="Low complexity" evidence="1">
    <location>
        <begin position="356"/>
        <end position="376"/>
    </location>
</feature>
<evidence type="ECO:0008006" key="6">
    <source>
        <dbReference type="Google" id="ProtNLM"/>
    </source>
</evidence>
<dbReference type="Gene3D" id="1.10.1000.11">
    <property type="entry name" value="Arf Nucleotide-binding Site Opener,domain 2"/>
    <property type="match status" value="1"/>
</dbReference>
<dbReference type="Pfam" id="PF01369">
    <property type="entry name" value="Sec7"/>
    <property type="match status" value="1"/>
</dbReference>
<proteinExistence type="predicted"/>
<dbReference type="RefSeq" id="XP_018187071.1">
    <property type="nucleotide sequence ID" value="XM_018329325.1"/>
</dbReference>
<evidence type="ECO:0000313" key="4">
    <source>
        <dbReference type="EMBL" id="KZF21516.1"/>
    </source>
</evidence>
<feature type="compositionally biased region" description="Polar residues" evidence="1">
    <location>
        <begin position="477"/>
        <end position="488"/>
    </location>
</feature>
<feature type="compositionally biased region" description="Basic and acidic residues" evidence="1">
    <location>
        <begin position="1313"/>
        <end position="1329"/>
    </location>
</feature>